<dbReference type="AlphaFoldDB" id="A0A1M5BBB1"/>
<evidence type="ECO:0000313" key="2">
    <source>
        <dbReference type="EMBL" id="SHF39813.1"/>
    </source>
</evidence>
<dbReference type="Proteomes" id="UP000184236">
    <property type="component" value="Unassembled WGS sequence"/>
</dbReference>
<name>A0A1M5BBB1_9FLAO</name>
<sequence>METKEINPGMGLITWQVVILILVVVIIYFLYRIFKKRK</sequence>
<evidence type="ECO:0000256" key="1">
    <source>
        <dbReference type="SAM" id="Phobius"/>
    </source>
</evidence>
<keyword evidence="1" id="KW-1133">Transmembrane helix</keyword>
<gene>
    <name evidence="2" type="ORF">SAMN05444408_11820</name>
</gene>
<accession>A0A1M5BBB1</accession>
<dbReference type="STRING" id="1302685.SAMN05444408_11820"/>
<keyword evidence="3" id="KW-1185">Reference proteome</keyword>
<proteinExistence type="predicted"/>
<dbReference type="EMBL" id="FQVO01000018">
    <property type="protein sequence ID" value="SHF39813.1"/>
    <property type="molecule type" value="Genomic_DNA"/>
</dbReference>
<organism evidence="2 3">
    <name type="scientific">Chryseobacterium takakiae</name>
    <dbReference type="NCBI Taxonomy" id="1302685"/>
    <lineage>
        <taxon>Bacteria</taxon>
        <taxon>Pseudomonadati</taxon>
        <taxon>Bacteroidota</taxon>
        <taxon>Flavobacteriia</taxon>
        <taxon>Flavobacteriales</taxon>
        <taxon>Weeksellaceae</taxon>
        <taxon>Chryseobacterium group</taxon>
        <taxon>Chryseobacterium</taxon>
    </lineage>
</organism>
<feature type="transmembrane region" description="Helical" evidence="1">
    <location>
        <begin position="12"/>
        <end position="31"/>
    </location>
</feature>
<keyword evidence="1" id="KW-0472">Membrane</keyword>
<protein>
    <submittedName>
        <fullName evidence="2">Uncharacterized protein</fullName>
    </submittedName>
</protein>
<keyword evidence="1" id="KW-0812">Transmembrane</keyword>
<reference evidence="3" key="1">
    <citation type="submission" date="2016-11" db="EMBL/GenBank/DDBJ databases">
        <authorList>
            <person name="Varghese N."/>
            <person name="Submissions S."/>
        </authorList>
    </citation>
    <scope>NUCLEOTIDE SEQUENCE [LARGE SCALE GENOMIC DNA]</scope>
    <source>
        <strain evidence="3">DSM 26898</strain>
    </source>
</reference>
<evidence type="ECO:0000313" key="3">
    <source>
        <dbReference type="Proteomes" id="UP000184236"/>
    </source>
</evidence>